<accession>A0A1I2PIL9</accession>
<dbReference type="InterPro" id="IPR003593">
    <property type="entry name" value="AAA+_ATPase"/>
</dbReference>
<comment type="subcellular location">
    <subcellularLocation>
        <location evidence="1 8">Cell membrane</location>
        <topology evidence="1 8">Peripheral membrane protein</topology>
    </subcellularLocation>
</comment>
<dbReference type="GO" id="GO:0042626">
    <property type="term" value="F:ATPase-coupled transmembrane transporter activity"/>
    <property type="evidence" value="ECO:0007669"/>
    <property type="project" value="TreeGrafter"/>
</dbReference>
<feature type="domain" description="ABC transporter" evidence="9">
    <location>
        <begin position="5"/>
        <end position="248"/>
    </location>
</feature>
<evidence type="ECO:0000256" key="8">
    <source>
        <dbReference type="RuleBase" id="RU365104"/>
    </source>
</evidence>
<dbReference type="InterPro" id="IPR003439">
    <property type="entry name" value="ABC_transporter-like_ATP-bd"/>
</dbReference>
<keyword evidence="5 8" id="KW-0067">ATP-binding</keyword>
<dbReference type="NCBIfam" id="TIGR04521">
    <property type="entry name" value="ECF_ATPase_2"/>
    <property type="match status" value="1"/>
</dbReference>
<dbReference type="PROSITE" id="PS00211">
    <property type="entry name" value="ABC_TRANSPORTER_1"/>
    <property type="match status" value="1"/>
</dbReference>
<dbReference type="GO" id="GO:0015087">
    <property type="term" value="F:cobalt ion transmembrane transporter activity"/>
    <property type="evidence" value="ECO:0007669"/>
    <property type="project" value="UniProtKB-ARBA"/>
</dbReference>
<evidence type="ECO:0000313" key="10">
    <source>
        <dbReference type="EMBL" id="SFG15938.1"/>
    </source>
</evidence>
<keyword evidence="7 8" id="KW-0472">Membrane</keyword>
<comment type="function">
    <text evidence="8">ATP-binding (A) component of a common energy-coupling factor (ECF) ABC-transporter complex.</text>
</comment>
<dbReference type="EC" id="7.-.-.-" evidence="8"/>
<dbReference type="InterPro" id="IPR017871">
    <property type="entry name" value="ABC_transporter-like_CS"/>
</dbReference>
<evidence type="ECO:0000313" key="11">
    <source>
        <dbReference type="Proteomes" id="UP000198752"/>
    </source>
</evidence>
<organism evidence="10 11">
    <name type="scientific">Sporolactobacillus nakayamae</name>
    <dbReference type="NCBI Taxonomy" id="269670"/>
    <lineage>
        <taxon>Bacteria</taxon>
        <taxon>Bacillati</taxon>
        <taxon>Bacillota</taxon>
        <taxon>Bacilli</taxon>
        <taxon>Bacillales</taxon>
        <taxon>Sporolactobacillaceae</taxon>
        <taxon>Sporolactobacillus</taxon>
    </lineage>
</organism>
<dbReference type="InterPro" id="IPR015856">
    <property type="entry name" value="ABC_transpr_CbiO/EcfA_su"/>
</dbReference>
<reference evidence="11" key="1">
    <citation type="submission" date="2016-10" db="EMBL/GenBank/DDBJ databases">
        <authorList>
            <person name="Varghese N."/>
            <person name="Submissions S."/>
        </authorList>
    </citation>
    <scope>NUCLEOTIDE SEQUENCE [LARGE SCALE GENOMIC DNA]</scope>
    <source>
        <strain evidence="11">ATCC 700379</strain>
    </source>
</reference>
<evidence type="ECO:0000256" key="2">
    <source>
        <dbReference type="ARBA" id="ARBA00022448"/>
    </source>
</evidence>
<dbReference type="STRING" id="269670.SAMN02982927_00832"/>
<comment type="similarity">
    <text evidence="8">Belongs to the ABC transporter superfamily. Energy-coupling factor EcfA family.</text>
</comment>
<dbReference type="Proteomes" id="UP000198752">
    <property type="component" value="Unassembled WGS sequence"/>
</dbReference>
<gene>
    <name evidence="10" type="ORF">SAMN02982927_00832</name>
</gene>
<dbReference type="GO" id="GO:0043190">
    <property type="term" value="C:ATP-binding cassette (ABC) transporter complex"/>
    <property type="evidence" value="ECO:0007669"/>
    <property type="project" value="TreeGrafter"/>
</dbReference>
<dbReference type="InterPro" id="IPR027417">
    <property type="entry name" value="P-loop_NTPase"/>
</dbReference>
<sequence>MAMRLRLDHVTADYQIGPVRSPRVLREVSMSLQPGTFTAVVGPTGAGKSSLLKVLNGLLLPQSGQAEIGDITIDGKSSKRLLKAVRKRVGLVFQFPESQLFAETVEQDISFGPLNFGAHPRNVHALAEKVIAQVGLDESILYRSPFSLSGGQKRRVAIAGVLALEPEVLALDEPTAGLDPTGKEELLSLLKQWNKQNGLTILMVTHDMESVARYADDVVVMEKGRAVFHDSMRKLFEDTERLEKWQLDVPDARRFQLEFEVRSGTRLPRVCLTEDELADALIEVGRV</sequence>
<dbReference type="Gene3D" id="3.40.50.300">
    <property type="entry name" value="P-loop containing nucleotide triphosphate hydrolases"/>
    <property type="match status" value="1"/>
</dbReference>
<dbReference type="InterPro" id="IPR050095">
    <property type="entry name" value="ECF_ABC_transporter_ATP-bd"/>
</dbReference>
<evidence type="ECO:0000259" key="9">
    <source>
        <dbReference type="PROSITE" id="PS50893"/>
    </source>
</evidence>
<name>A0A1I2PIL9_9BACL</name>
<evidence type="ECO:0000256" key="5">
    <source>
        <dbReference type="ARBA" id="ARBA00022840"/>
    </source>
</evidence>
<dbReference type="PANTHER" id="PTHR43553">
    <property type="entry name" value="HEAVY METAL TRANSPORTER"/>
    <property type="match status" value="1"/>
</dbReference>
<proteinExistence type="inferred from homology"/>
<dbReference type="EMBL" id="FOOY01000005">
    <property type="protein sequence ID" value="SFG15938.1"/>
    <property type="molecule type" value="Genomic_DNA"/>
</dbReference>
<dbReference type="AlphaFoldDB" id="A0A1I2PIL9"/>
<protein>
    <recommendedName>
        <fullName evidence="8">Energy-coupling factor transporter ATP-binding protein EcfA2</fullName>
        <ecNumber evidence="8">7.-.-.-</ecNumber>
    </recommendedName>
</protein>
<keyword evidence="3 8" id="KW-1003">Cell membrane</keyword>
<keyword evidence="11" id="KW-1185">Reference proteome</keyword>
<dbReference type="InterPro" id="IPR030946">
    <property type="entry name" value="EcfA2"/>
</dbReference>
<evidence type="ECO:0000256" key="3">
    <source>
        <dbReference type="ARBA" id="ARBA00022475"/>
    </source>
</evidence>
<evidence type="ECO:0000256" key="4">
    <source>
        <dbReference type="ARBA" id="ARBA00022741"/>
    </source>
</evidence>
<dbReference type="Pfam" id="PF00005">
    <property type="entry name" value="ABC_tran"/>
    <property type="match status" value="1"/>
</dbReference>
<dbReference type="GO" id="GO:0005524">
    <property type="term" value="F:ATP binding"/>
    <property type="evidence" value="ECO:0007669"/>
    <property type="project" value="UniProtKB-UniRule"/>
</dbReference>
<dbReference type="PROSITE" id="PS50893">
    <property type="entry name" value="ABC_TRANSPORTER_2"/>
    <property type="match status" value="1"/>
</dbReference>
<evidence type="ECO:0000256" key="6">
    <source>
        <dbReference type="ARBA" id="ARBA00022967"/>
    </source>
</evidence>
<keyword evidence="6" id="KW-1278">Translocase</keyword>
<keyword evidence="2 8" id="KW-0813">Transport</keyword>
<dbReference type="RefSeq" id="WP_342742011.1">
    <property type="nucleotide sequence ID" value="NZ_FOOY01000005.1"/>
</dbReference>
<dbReference type="PANTHER" id="PTHR43553:SF27">
    <property type="entry name" value="ENERGY-COUPLING FACTOR TRANSPORTER ATP-BINDING PROTEIN ECFA2"/>
    <property type="match status" value="1"/>
</dbReference>
<dbReference type="GO" id="GO:0016887">
    <property type="term" value="F:ATP hydrolysis activity"/>
    <property type="evidence" value="ECO:0007669"/>
    <property type="project" value="InterPro"/>
</dbReference>
<dbReference type="SUPFAM" id="SSF52540">
    <property type="entry name" value="P-loop containing nucleoside triphosphate hydrolases"/>
    <property type="match status" value="1"/>
</dbReference>
<keyword evidence="4 8" id="KW-0547">Nucleotide-binding</keyword>
<evidence type="ECO:0000256" key="1">
    <source>
        <dbReference type="ARBA" id="ARBA00004202"/>
    </source>
</evidence>
<dbReference type="FunFam" id="3.40.50.300:FF:000224">
    <property type="entry name" value="Energy-coupling factor transporter ATP-binding protein EcfA"/>
    <property type="match status" value="1"/>
</dbReference>
<evidence type="ECO:0000256" key="7">
    <source>
        <dbReference type="ARBA" id="ARBA00023136"/>
    </source>
</evidence>
<dbReference type="SMART" id="SM00382">
    <property type="entry name" value="AAA"/>
    <property type="match status" value="1"/>
</dbReference>
<comment type="subunit">
    <text evidence="8">Forms a stable energy-coupling factor (ECF) transporter complex composed of 2 membrane-embedded substrate-binding proteins (S component), 2 ATP-binding proteins (A component) and 2 transmembrane proteins (T component).</text>
</comment>
<dbReference type="CDD" id="cd03225">
    <property type="entry name" value="ABC_cobalt_CbiO_domain1"/>
    <property type="match status" value="1"/>
</dbReference>